<feature type="region of interest" description="Disordered" evidence="1">
    <location>
        <begin position="1"/>
        <end position="25"/>
    </location>
</feature>
<name>A0A1Y6LYA2_ZYMTR</name>
<gene>
    <name evidence="2" type="ORF">ZT1A5_G10814</name>
</gene>
<proteinExistence type="predicted"/>
<evidence type="ECO:0000313" key="3">
    <source>
        <dbReference type="Proteomes" id="UP000215453"/>
    </source>
</evidence>
<dbReference type="Proteomes" id="UP000215453">
    <property type="component" value="Chromosome 12"/>
</dbReference>
<accession>A0A1Y6LYA2</accession>
<dbReference type="AlphaFoldDB" id="A0A1Y6LYA2"/>
<evidence type="ECO:0000256" key="1">
    <source>
        <dbReference type="SAM" id="MobiDB-lite"/>
    </source>
</evidence>
<protein>
    <recommendedName>
        <fullName evidence="4">BTB domain-containing protein</fullName>
    </recommendedName>
</protein>
<evidence type="ECO:0008006" key="4">
    <source>
        <dbReference type="Google" id="ProtNLM"/>
    </source>
</evidence>
<reference evidence="2 3" key="1">
    <citation type="submission" date="2016-10" db="EMBL/GenBank/DDBJ databases">
        <authorList>
            <person name="Varghese N."/>
        </authorList>
    </citation>
    <scope>NUCLEOTIDE SEQUENCE [LARGE SCALE GENOMIC DNA]</scope>
</reference>
<organism evidence="2 3">
    <name type="scientific">Zymoseptoria tritici ST99CH_1A5</name>
    <dbReference type="NCBI Taxonomy" id="1276529"/>
    <lineage>
        <taxon>Eukaryota</taxon>
        <taxon>Fungi</taxon>
        <taxon>Dikarya</taxon>
        <taxon>Ascomycota</taxon>
        <taxon>Pezizomycotina</taxon>
        <taxon>Dothideomycetes</taxon>
        <taxon>Dothideomycetidae</taxon>
        <taxon>Mycosphaerellales</taxon>
        <taxon>Mycosphaerellaceae</taxon>
        <taxon>Zymoseptoria</taxon>
    </lineage>
</organism>
<evidence type="ECO:0000313" key="2">
    <source>
        <dbReference type="EMBL" id="SMY29367.1"/>
    </source>
</evidence>
<dbReference type="EMBL" id="LT882687">
    <property type="protein sequence ID" value="SMY29367.1"/>
    <property type="molecule type" value="Genomic_DNA"/>
</dbReference>
<sequence length="234" mass="26514">MKIPERFSHPTTALDSSDQEKNPRTNDVSITLSAGIEEKPFVVGKEALGIIKLPLIEPHIMENYILWATGKITFFHRYYVSPCDAVVPQSDHVELYVAAHYLLNEHLQDDMVDLLGHPLRSQKLILQPELIALVWQQTARSFTSDNIMSRPCGLQRLIMETIQIEDSDAGDAFIEACGKDFDRDLRQDLLDLRDGLRRSGDRDAEQFGLCHYHNHEVGGWDPDACPRTNYGAGQ</sequence>